<evidence type="ECO:0000259" key="3">
    <source>
        <dbReference type="Pfam" id="PF00881"/>
    </source>
</evidence>
<dbReference type="InterPro" id="IPR000415">
    <property type="entry name" value="Nitroreductase-like"/>
</dbReference>
<dbReference type="RefSeq" id="WP_129891653.1">
    <property type="nucleotide sequence ID" value="NZ_CP035758.1"/>
</dbReference>
<protein>
    <submittedName>
        <fullName evidence="4">Nitroreductase family protein</fullName>
    </submittedName>
</protein>
<dbReference type="Pfam" id="PF00881">
    <property type="entry name" value="Nitroreductase"/>
    <property type="match status" value="1"/>
</dbReference>
<dbReference type="PANTHER" id="PTHR43673:SF10">
    <property type="entry name" value="NADH DEHYDROGENASE_NAD(P)H NITROREDUCTASE XCC3605-RELATED"/>
    <property type="match status" value="1"/>
</dbReference>
<dbReference type="Gene3D" id="3.40.109.10">
    <property type="entry name" value="NADH Oxidase"/>
    <property type="match status" value="1"/>
</dbReference>
<dbReference type="Proteomes" id="UP000290365">
    <property type="component" value="Chromosome"/>
</dbReference>
<keyword evidence="2" id="KW-0560">Oxidoreductase</keyword>
<dbReference type="EMBL" id="CP035758">
    <property type="protein sequence ID" value="QBD80589.1"/>
    <property type="molecule type" value="Genomic_DNA"/>
</dbReference>
<evidence type="ECO:0000313" key="5">
    <source>
        <dbReference type="Proteomes" id="UP000290365"/>
    </source>
</evidence>
<evidence type="ECO:0000256" key="2">
    <source>
        <dbReference type="ARBA" id="ARBA00023002"/>
    </source>
</evidence>
<dbReference type="CDD" id="cd02062">
    <property type="entry name" value="Nitro_FMN_reductase"/>
    <property type="match status" value="1"/>
</dbReference>
<evidence type="ECO:0000313" key="4">
    <source>
        <dbReference type="EMBL" id="QBD80589.1"/>
    </source>
</evidence>
<dbReference type="GO" id="GO:0016491">
    <property type="term" value="F:oxidoreductase activity"/>
    <property type="evidence" value="ECO:0007669"/>
    <property type="project" value="UniProtKB-KW"/>
</dbReference>
<dbReference type="PANTHER" id="PTHR43673">
    <property type="entry name" value="NAD(P)H NITROREDUCTASE YDGI-RELATED"/>
    <property type="match status" value="1"/>
</dbReference>
<evidence type="ECO:0000256" key="1">
    <source>
        <dbReference type="ARBA" id="ARBA00007118"/>
    </source>
</evidence>
<dbReference type="InterPro" id="IPR029479">
    <property type="entry name" value="Nitroreductase"/>
</dbReference>
<organism evidence="4 5">
    <name type="scientific">Ktedonosporobacter rubrisoli</name>
    <dbReference type="NCBI Taxonomy" id="2509675"/>
    <lineage>
        <taxon>Bacteria</taxon>
        <taxon>Bacillati</taxon>
        <taxon>Chloroflexota</taxon>
        <taxon>Ktedonobacteria</taxon>
        <taxon>Ktedonobacterales</taxon>
        <taxon>Ktedonosporobacteraceae</taxon>
        <taxon>Ktedonosporobacter</taxon>
    </lineage>
</organism>
<dbReference type="KEGG" id="kbs:EPA93_33305"/>
<reference evidence="4 5" key="1">
    <citation type="submission" date="2019-01" db="EMBL/GenBank/DDBJ databases">
        <title>Ktedonosporobacter rubrisoli SCAWS-G2.</title>
        <authorList>
            <person name="Huang Y."/>
            <person name="Yan B."/>
        </authorList>
    </citation>
    <scope>NUCLEOTIDE SEQUENCE [LARGE SCALE GENOMIC DNA]</scope>
    <source>
        <strain evidence="4 5">SCAWS-G2</strain>
    </source>
</reference>
<accession>A0A4P6JXU3</accession>
<keyword evidence="5" id="KW-1185">Reference proteome</keyword>
<proteinExistence type="inferred from homology"/>
<feature type="domain" description="Nitroreductase" evidence="3">
    <location>
        <begin position="14"/>
        <end position="188"/>
    </location>
</feature>
<dbReference type="OrthoDB" id="9812105at2"/>
<name>A0A4P6JXU3_KTERU</name>
<dbReference type="AlphaFoldDB" id="A0A4P6JXU3"/>
<sequence length="216" mass="24067">MPILNLSVDELLTTTRSVRKRLDRTRPVEAEVLRECLELALQAPTTSSGKKAHFVVVTASSQREALAALYRRSAANYIQRRDQIQAAITDEKEAKKLAASFASAQYLIEHLHEIPVHVIACIEGRAVNLSAVEEATHWSAILPAVWSFMLAARSRGLGTVLTTLHLDFEQEAAEVLNIPYEQIMQVALIPVAYTLGTNFKPAARQPLESVLHWDCW</sequence>
<comment type="similarity">
    <text evidence="1">Belongs to the nitroreductase family.</text>
</comment>
<dbReference type="SUPFAM" id="SSF55469">
    <property type="entry name" value="FMN-dependent nitroreductase-like"/>
    <property type="match status" value="1"/>
</dbReference>
<gene>
    <name evidence="4" type="ORF">EPA93_33305</name>
</gene>